<sequence length="111" mass="12867">MGILKKTGLDKECIITAREKQPWPKASSPSAWWKCYRIYEAYGLVPVVEDIVTPGGCSAQLPTDWKELPGFLEKNGMSQEERKKLLEWYSSFRLQMKDRFTEVLELPLNNK</sequence>
<dbReference type="Ensembl" id="ENSHHUT00000093877.1">
    <property type="protein sequence ID" value="ENSHHUP00000091066.1"/>
    <property type="gene ID" value="ENSHHUG00000052550.1"/>
</dbReference>
<dbReference type="Proteomes" id="UP000314982">
    <property type="component" value="Unassembled WGS sequence"/>
</dbReference>
<dbReference type="STRING" id="62062.ENSHHUP00000091066"/>
<dbReference type="InterPro" id="IPR057538">
    <property type="entry name" value="RXYLT1_C"/>
</dbReference>
<reference evidence="2" key="2">
    <citation type="submission" date="2025-08" db="UniProtKB">
        <authorList>
            <consortium name="Ensembl"/>
        </authorList>
    </citation>
    <scope>IDENTIFICATION</scope>
</reference>
<evidence type="ECO:0000313" key="2">
    <source>
        <dbReference type="Ensembl" id="ENSHHUP00000091066.1"/>
    </source>
</evidence>
<organism evidence="2 3">
    <name type="scientific">Hucho hucho</name>
    <name type="common">huchen</name>
    <dbReference type="NCBI Taxonomy" id="62062"/>
    <lineage>
        <taxon>Eukaryota</taxon>
        <taxon>Metazoa</taxon>
        <taxon>Chordata</taxon>
        <taxon>Craniata</taxon>
        <taxon>Vertebrata</taxon>
        <taxon>Euteleostomi</taxon>
        <taxon>Actinopterygii</taxon>
        <taxon>Neopterygii</taxon>
        <taxon>Teleostei</taxon>
        <taxon>Protacanthopterygii</taxon>
        <taxon>Salmoniformes</taxon>
        <taxon>Salmonidae</taxon>
        <taxon>Salmoninae</taxon>
        <taxon>Hucho</taxon>
    </lineage>
</organism>
<dbReference type="AlphaFoldDB" id="A0A4W5RM68"/>
<reference evidence="2" key="3">
    <citation type="submission" date="2025-09" db="UniProtKB">
        <authorList>
            <consortium name="Ensembl"/>
        </authorList>
    </citation>
    <scope>IDENTIFICATION</scope>
</reference>
<reference evidence="3" key="1">
    <citation type="submission" date="2018-06" db="EMBL/GenBank/DDBJ databases">
        <title>Genome assembly of Danube salmon.</title>
        <authorList>
            <person name="Macqueen D.J."/>
            <person name="Gundappa M.K."/>
        </authorList>
    </citation>
    <scope>NUCLEOTIDE SEQUENCE [LARGE SCALE GENOMIC DNA]</scope>
</reference>
<protein>
    <recommendedName>
        <fullName evidence="1">RXYLT1 C-terminal domain-containing protein</fullName>
    </recommendedName>
</protein>
<feature type="domain" description="RXYLT1 C-terminal" evidence="1">
    <location>
        <begin position="34"/>
        <end position="105"/>
    </location>
</feature>
<name>A0A4W5RM68_9TELE</name>
<accession>A0A4W5RM68</accession>
<evidence type="ECO:0000313" key="3">
    <source>
        <dbReference type="Proteomes" id="UP000314982"/>
    </source>
</evidence>
<evidence type="ECO:0000259" key="1">
    <source>
        <dbReference type="Pfam" id="PF24785"/>
    </source>
</evidence>
<proteinExistence type="predicted"/>
<dbReference type="Pfam" id="PF24785">
    <property type="entry name" value="RXYLT1_C"/>
    <property type="match status" value="1"/>
</dbReference>
<keyword evidence="3" id="KW-1185">Reference proteome</keyword>